<sequence>MSVTYGALTEDDAARCADLEAQLFPGDDPWPARAFLAELSAPHNHYVAARADDILVGYGGIARLGRKEPYEYEIHTIGVDPDYQGRGIGRRMLEQLLEVADGGVIFLEVRTDNEPAIALYESVGFTRVGLRRRYYRVSGADAYTMRRDPPSVAKREVP</sequence>
<proteinExistence type="inferred from homology"/>
<dbReference type="PANTHER" id="PTHR43420">
    <property type="entry name" value="ACETYLTRANSFERASE"/>
    <property type="match status" value="1"/>
</dbReference>
<dbReference type="AlphaFoldDB" id="A0A5Q5CCS6"/>
<name>A0A5Q5CCS6_MYCSJ</name>
<dbReference type="InterPro" id="IPR000182">
    <property type="entry name" value="GNAT_dom"/>
</dbReference>
<protein>
    <submittedName>
        <fullName evidence="6">Ribosomal-protein-alanine acetyltransferase</fullName>
    </submittedName>
</protein>
<evidence type="ECO:0000256" key="3">
    <source>
        <dbReference type="ARBA" id="ARBA00022679"/>
    </source>
</evidence>
<organism evidence="6">
    <name type="scientific">Mycobacterium sp. (strain JLS)</name>
    <dbReference type="NCBI Taxonomy" id="164757"/>
    <lineage>
        <taxon>Bacteria</taxon>
        <taxon>Bacillati</taxon>
        <taxon>Actinomycetota</taxon>
        <taxon>Actinomycetes</taxon>
        <taxon>Mycobacteriales</taxon>
        <taxon>Mycobacteriaceae</taxon>
        <taxon>Mycobacterium</taxon>
    </lineage>
</organism>
<reference evidence="6" key="1">
    <citation type="submission" date="2007-02" db="EMBL/GenBank/DDBJ databases">
        <title>Complete sequence of Mycobacterium sp. JLS.</title>
        <authorList>
            <consortium name="US DOE Joint Genome Institute"/>
            <person name="Copeland A."/>
            <person name="Lucas S."/>
            <person name="Lapidus A."/>
            <person name="Barry K."/>
            <person name="Detter J.C."/>
            <person name="Glavina del Rio T."/>
            <person name="Hammon N."/>
            <person name="Israni S."/>
            <person name="Dalin E."/>
            <person name="Tice H."/>
            <person name="Pitluck S."/>
            <person name="Chain P."/>
            <person name="Malfatti S."/>
            <person name="Shin M."/>
            <person name="Vergez L."/>
            <person name="Schmutz J."/>
            <person name="Larimer F."/>
            <person name="Land M."/>
            <person name="Hauser L."/>
            <person name="Kyrpides N."/>
            <person name="Mikhailova N."/>
            <person name="Miller C.D."/>
            <person name="Anderson A.J."/>
            <person name="Sims R.C."/>
            <person name="Richardson P."/>
        </authorList>
    </citation>
    <scope>NUCLEOTIDE SEQUENCE [LARGE SCALE GENOMIC DNA]</scope>
    <source>
        <strain evidence="6">JLS</strain>
    </source>
</reference>
<evidence type="ECO:0000313" key="6">
    <source>
        <dbReference type="EMBL" id="ABN96980.1"/>
    </source>
</evidence>
<evidence type="ECO:0000256" key="2">
    <source>
        <dbReference type="ARBA" id="ARBA00022490"/>
    </source>
</evidence>
<accession>A0A5Q5CCS6</accession>
<dbReference type="CDD" id="cd04301">
    <property type="entry name" value="NAT_SF"/>
    <property type="match status" value="1"/>
</dbReference>
<gene>
    <name evidence="6" type="ordered locus">Mjls_1177</name>
</gene>
<comment type="similarity">
    <text evidence="1">Belongs to the acetyltransferase family. RimI subfamily.</text>
</comment>
<dbReference type="NCBIfam" id="TIGR01575">
    <property type="entry name" value="rimI"/>
    <property type="match status" value="1"/>
</dbReference>
<dbReference type="EMBL" id="CP000580">
    <property type="protein sequence ID" value="ABN96980.1"/>
    <property type="molecule type" value="Genomic_DNA"/>
</dbReference>
<dbReference type="Pfam" id="PF00583">
    <property type="entry name" value="Acetyltransf_1"/>
    <property type="match status" value="1"/>
</dbReference>
<dbReference type="InterPro" id="IPR050680">
    <property type="entry name" value="YpeA/RimI_acetyltransf"/>
</dbReference>
<keyword evidence="3 6" id="KW-0808">Transferase</keyword>
<dbReference type="Gene3D" id="3.40.630.30">
    <property type="match status" value="1"/>
</dbReference>
<evidence type="ECO:0000259" key="5">
    <source>
        <dbReference type="PROSITE" id="PS51186"/>
    </source>
</evidence>
<dbReference type="InterPro" id="IPR006464">
    <property type="entry name" value="AcTrfase_RimI/Ard1"/>
</dbReference>
<dbReference type="PROSITE" id="PS51186">
    <property type="entry name" value="GNAT"/>
    <property type="match status" value="1"/>
</dbReference>
<evidence type="ECO:0000256" key="4">
    <source>
        <dbReference type="ARBA" id="ARBA00023315"/>
    </source>
</evidence>
<dbReference type="InterPro" id="IPR016181">
    <property type="entry name" value="Acyl_CoA_acyltransferase"/>
</dbReference>
<dbReference type="GO" id="GO:0008080">
    <property type="term" value="F:N-acetyltransferase activity"/>
    <property type="evidence" value="ECO:0007669"/>
    <property type="project" value="InterPro"/>
</dbReference>
<keyword evidence="4" id="KW-0012">Acyltransferase</keyword>
<evidence type="ECO:0000256" key="1">
    <source>
        <dbReference type="ARBA" id="ARBA00005395"/>
    </source>
</evidence>
<keyword evidence="2" id="KW-0963">Cytoplasm</keyword>
<dbReference type="KEGG" id="mjl:Mjls_1177"/>
<dbReference type="PANTHER" id="PTHR43420:SF44">
    <property type="entry name" value="ACETYLTRANSFERASE YPEA"/>
    <property type="match status" value="1"/>
</dbReference>
<feature type="domain" description="N-acetyltransferase" evidence="5">
    <location>
        <begin position="3"/>
        <end position="150"/>
    </location>
</feature>
<dbReference type="SUPFAM" id="SSF55729">
    <property type="entry name" value="Acyl-CoA N-acyltransferases (Nat)"/>
    <property type="match status" value="1"/>
</dbReference>